<accession>A0A3P7L519</accession>
<dbReference type="EMBL" id="UYRU01052182">
    <property type="protein sequence ID" value="VDN11754.1"/>
    <property type="molecule type" value="Genomic_DNA"/>
</dbReference>
<keyword evidence="2" id="KW-1185">Reference proteome</keyword>
<dbReference type="Proteomes" id="UP000281553">
    <property type="component" value="Unassembled WGS sequence"/>
</dbReference>
<reference evidence="1 2" key="1">
    <citation type="submission" date="2018-11" db="EMBL/GenBank/DDBJ databases">
        <authorList>
            <consortium name="Pathogen Informatics"/>
        </authorList>
    </citation>
    <scope>NUCLEOTIDE SEQUENCE [LARGE SCALE GENOMIC DNA]</scope>
</reference>
<gene>
    <name evidence="1" type="ORF">DILT_LOCUS7585</name>
</gene>
<proteinExistence type="predicted"/>
<dbReference type="AlphaFoldDB" id="A0A3P7L519"/>
<organism evidence="1 2">
    <name type="scientific">Dibothriocephalus latus</name>
    <name type="common">Fish tapeworm</name>
    <name type="synonym">Diphyllobothrium latum</name>
    <dbReference type="NCBI Taxonomy" id="60516"/>
    <lineage>
        <taxon>Eukaryota</taxon>
        <taxon>Metazoa</taxon>
        <taxon>Spiralia</taxon>
        <taxon>Lophotrochozoa</taxon>
        <taxon>Platyhelminthes</taxon>
        <taxon>Cestoda</taxon>
        <taxon>Eucestoda</taxon>
        <taxon>Diphyllobothriidea</taxon>
        <taxon>Diphyllobothriidae</taxon>
        <taxon>Dibothriocephalus</taxon>
    </lineage>
</organism>
<sequence length="109" mass="12497">MQKEGPQDIRGVELGEILEAYEVGNEDELIAGKREALREWQTSNVKKAITRGKSVQREKCWTRLNERISKKRSLLHCSFSILKVTSRVQVRGTFVDIKTRESIIQVLGV</sequence>
<name>A0A3P7L519_DIBLA</name>
<evidence type="ECO:0000313" key="2">
    <source>
        <dbReference type="Proteomes" id="UP000281553"/>
    </source>
</evidence>
<evidence type="ECO:0000313" key="1">
    <source>
        <dbReference type="EMBL" id="VDN11754.1"/>
    </source>
</evidence>
<protein>
    <submittedName>
        <fullName evidence="1">Uncharacterized protein</fullName>
    </submittedName>
</protein>